<gene>
    <name evidence="2" type="ORF">BCR43DRAFT_524226</name>
</gene>
<keyword evidence="3" id="KW-1185">Reference proteome</keyword>
<dbReference type="EMBL" id="MCGN01000004">
    <property type="protein sequence ID" value="ORY98179.1"/>
    <property type="molecule type" value="Genomic_DNA"/>
</dbReference>
<feature type="compositionally biased region" description="Low complexity" evidence="1">
    <location>
        <begin position="266"/>
        <end position="285"/>
    </location>
</feature>
<reference evidence="2 3" key="1">
    <citation type="submission" date="2016-07" db="EMBL/GenBank/DDBJ databases">
        <title>Pervasive Adenine N6-methylation of Active Genes in Fungi.</title>
        <authorList>
            <consortium name="DOE Joint Genome Institute"/>
            <person name="Mondo S.J."/>
            <person name="Dannebaum R.O."/>
            <person name="Kuo R.C."/>
            <person name="Labutti K."/>
            <person name="Haridas S."/>
            <person name="Kuo A."/>
            <person name="Salamov A."/>
            <person name="Ahrendt S.R."/>
            <person name="Lipzen A."/>
            <person name="Sullivan W."/>
            <person name="Andreopoulos W.B."/>
            <person name="Clum A."/>
            <person name="Lindquist E."/>
            <person name="Daum C."/>
            <person name="Ramamoorthy G.K."/>
            <person name="Gryganskyi A."/>
            <person name="Culley D."/>
            <person name="Magnuson J.K."/>
            <person name="James T.Y."/>
            <person name="O'Malley M.A."/>
            <person name="Stajich J.E."/>
            <person name="Spatafora J.W."/>
            <person name="Visel A."/>
            <person name="Grigoriev I.V."/>
        </authorList>
    </citation>
    <scope>NUCLEOTIDE SEQUENCE [LARGE SCALE GENOMIC DNA]</scope>
    <source>
        <strain evidence="2 3">NRRL 2496</strain>
    </source>
</reference>
<dbReference type="AlphaFoldDB" id="A0A1X2HH07"/>
<accession>A0A1X2HH07</accession>
<name>A0A1X2HH07_SYNRA</name>
<dbReference type="InParanoid" id="A0A1X2HH07"/>
<feature type="region of interest" description="Disordered" evidence="1">
    <location>
        <begin position="29"/>
        <end position="48"/>
    </location>
</feature>
<dbReference type="Proteomes" id="UP000242180">
    <property type="component" value="Unassembled WGS sequence"/>
</dbReference>
<feature type="compositionally biased region" description="Pro residues" evidence="1">
    <location>
        <begin position="286"/>
        <end position="306"/>
    </location>
</feature>
<comment type="caution">
    <text evidence="2">The sequence shown here is derived from an EMBL/GenBank/DDBJ whole genome shotgun (WGS) entry which is preliminary data.</text>
</comment>
<sequence>MVERKNKNNDGGVARLARWSATSAYSAANFSTMSPPPPPPESKKLLGFGSSSKNIPAPVEPSLLPIEHDDLKQGCLYIVKIRNVSVALFEGWDDDMCCFAVLRSDSTPMRWSEARYIPGDFDAYDAFDDAGNPPVHLWTRHLRVSVPTNWFSIFEEARRKQRSWGQEPAVDDFYYADQEALKKPVERQVLPPLTEQSSTNGKTEDSSVPDSAAASGHDVPAGSPEPSSRGAPSVKAASSSAADDSDSVSAPVTPSSHDGHGISNGTAAAHIQQQSTTSTTAAVPAIPAPAPAPAQTPSIPATPPTPTVQRENSKHLVQESISANNSSIQTKQPHPQKDLFKSDLSFSHDGDRFSLQSSGYQRPPVPEVPAPAPANNKKQNGVTPSKSKRRSVQDLFRSKN</sequence>
<protein>
    <submittedName>
        <fullName evidence="2">Uncharacterized protein</fullName>
    </submittedName>
</protein>
<feature type="region of interest" description="Disordered" evidence="1">
    <location>
        <begin position="185"/>
        <end position="400"/>
    </location>
</feature>
<dbReference type="OrthoDB" id="2330750at2759"/>
<feature type="compositionally biased region" description="Polar residues" evidence="1">
    <location>
        <begin position="319"/>
        <end position="333"/>
    </location>
</feature>
<feature type="compositionally biased region" description="Basic and acidic residues" evidence="1">
    <location>
        <begin position="335"/>
        <end position="352"/>
    </location>
</feature>
<feature type="compositionally biased region" description="Polar residues" evidence="1">
    <location>
        <begin position="194"/>
        <end position="209"/>
    </location>
</feature>
<organism evidence="2 3">
    <name type="scientific">Syncephalastrum racemosum</name>
    <name type="common">Filamentous fungus</name>
    <dbReference type="NCBI Taxonomy" id="13706"/>
    <lineage>
        <taxon>Eukaryota</taxon>
        <taxon>Fungi</taxon>
        <taxon>Fungi incertae sedis</taxon>
        <taxon>Mucoromycota</taxon>
        <taxon>Mucoromycotina</taxon>
        <taxon>Mucoromycetes</taxon>
        <taxon>Mucorales</taxon>
        <taxon>Syncephalastraceae</taxon>
        <taxon>Syncephalastrum</taxon>
    </lineage>
</organism>
<evidence type="ECO:0000313" key="2">
    <source>
        <dbReference type="EMBL" id="ORY98179.1"/>
    </source>
</evidence>
<feature type="compositionally biased region" description="Pro residues" evidence="1">
    <location>
        <begin position="363"/>
        <end position="372"/>
    </location>
</feature>
<evidence type="ECO:0000256" key="1">
    <source>
        <dbReference type="SAM" id="MobiDB-lite"/>
    </source>
</evidence>
<feature type="compositionally biased region" description="Low complexity" evidence="1">
    <location>
        <begin position="231"/>
        <end position="256"/>
    </location>
</feature>
<evidence type="ECO:0000313" key="3">
    <source>
        <dbReference type="Proteomes" id="UP000242180"/>
    </source>
</evidence>
<proteinExistence type="predicted"/>
<feature type="compositionally biased region" description="Polar residues" evidence="1">
    <location>
        <begin position="376"/>
        <end position="385"/>
    </location>
</feature>